<feature type="domain" description="IrrE N-terminal-like" evidence="1">
    <location>
        <begin position="165"/>
        <end position="286"/>
    </location>
</feature>
<reference evidence="2 3" key="1">
    <citation type="submission" date="2018-03" db="EMBL/GenBank/DDBJ databases">
        <title>Draft Genome Sequences of the Obligatory Marine Myxobacteria Enhygromyxa salina SWB005.</title>
        <authorList>
            <person name="Poehlein A."/>
            <person name="Moghaddam J.A."/>
            <person name="Harms H."/>
            <person name="Alanjari M."/>
            <person name="Koenig G.M."/>
            <person name="Daniel R."/>
            <person name="Schaeberle T.F."/>
        </authorList>
    </citation>
    <scope>NUCLEOTIDE SEQUENCE [LARGE SCALE GENOMIC DNA]</scope>
    <source>
        <strain evidence="2 3">SWB005</strain>
    </source>
</reference>
<gene>
    <name evidence="2" type="ORF">ENSA5_01170</name>
</gene>
<dbReference type="PANTHER" id="PTHR43236">
    <property type="entry name" value="ANTITOXIN HIGA1"/>
    <property type="match status" value="1"/>
</dbReference>
<keyword evidence="3" id="KW-1185">Reference proteome</keyword>
<evidence type="ECO:0000313" key="2">
    <source>
        <dbReference type="EMBL" id="PRQ05797.1"/>
    </source>
</evidence>
<protein>
    <recommendedName>
        <fullName evidence="1">IrrE N-terminal-like domain-containing protein</fullName>
    </recommendedName>
</protein>
<dbReference type="AlphaFoldDB" id="A0A2S9YL06"/>
<dbReference type="InterPro" id="IPR010359">
    <property type="entry name" value="IrrE_HExxH"/>
</dbReference>
<dbReference type="OrthoDB" id="5497105at2"/>
<dbReference type="GO" id="GO:0003677">
    <property type="term" value="F:DNA binding"/>
    <property type="evidence" value="ECO:0007669"/>
    <property type="project" value="InterPro"/>
</dbReference>
<sequence length="381" mass="41465">MDLGPFLRGRRERFGFSTQQVAALAGLSLEQVETAEQPGASLGLVIVHALGDALAFDPAALLRGEAIDDPRRLPGWFRSHEPMDDEAVSPKDARLFARAAELGHVGEFLWQELNRGRSILERLRAPKSVVDFEDPWREGYGLGETARLSSSAVDGPVVSMQAFIEGLGVHVARVEFDSTTREAVSVYRPGALPIILLNTNTARVRHSLSRRAVLGHELCHLLHDSGEQPLRSSDGTTTPVREVIEQRANGFAPAFLAPPGWLRRDFEPVTSDDLEAVHELVLTLASTWGFTGVGAVWHAKNCELIPKSSAERLAHDPLVAELNPRGHGFEPERPSALTRRADADEIGVTSLCAGLIEDLVVEALDGGAITANRAREILSWS</sequence>
<dbReference type="PANTHER" id="PTHR43236:SF1">
    <property type="entry name" value="BLL7220 PROTEIN"/>
    <property type="match status" value="1"/>
</dbReference>
<dbReference type="EMBL" id="PVNK01000005">
    <property type="protein sequence ID" value="PRQ05797.1"/>
    <property type="molecule type" value="Genomic_DNA"/>
</dbReference>
<dbReference type="Proteomes" id="UP000237968">
    <property type="component" value="Unassembled WGS sequence"/>
</dbReference>
<accession>A0A2S9YL06</accession>
<name>A0A2S9YL06_9BACT</name>
<dbReference type="InterPro" id="IPR052345">
    <property type="entry name" value="Rad_response_metalloprotease"/>
</dbReference>
<proteinExistence type="predicted"/>
<dbReference type="SUPFAM" id="SSF47413">
    <property type="entry name" value="lambda repressor-like DNA-binding domains"/>
    <property type="match status" value="1"/>
</dbReference>
<evidence type="ECO:0000259" key="1">
    <source>
        <dbReference type="Pfam" id="PF06114"/>
    </source>
</evidence>
<dbReference type="Gene3D" id="1.10.10.2910">
    <property type="match status" value="1"/>
</dbReference>
<dbReference type="Pfam" id="PF06114">
    <property type="entry name" value="Peptidase_M78"/>
    <property type="match status" value="1"/>
</dbReference>
<evidence type="ECO:0000313" key="3">
    <source>
        <dbReference type="Proteomes" id="UP000237968"/>
    </source>
</evidence>
<dbReference type="InterPro" id="IPR010982">
    <property type="entry name" value="Lambda_DNA-bd_dom_sf"/>
</dbReference>
<dbReference type="RefSeq" id="WP_106389598.1">
    <property type="nucleotide sequence ID" value="NZ_PVNK01000005.1"/>
</dbReference>
<organism evidence="2 3">
    <name type="scientific">Enhygromyxa salina</name>
    <dbReference type="NCBI Taxonomy" id="215803"/>
    <lineage>
        <taxon>Bacteria</taxon>
        <taxon>Pseudomonadati</taxon>
        <taxon>Myxococcota</taxon>
        <taxon>Polyangia</taxon>
        <taxon>Nannocystales</taxon>
        <taxon>Nannocystaceae</taxon>
        <taxon>Enhygromyxa</taxon>
    </lineage>
</organism>
<comment type="caution">
    <text evidence="2">The sequence shown here is derived from an EMBL/GenBank/DDBJ whole genome shotgun (WGS) entry which is preliminary data.</text>
</comment>